<evidence type="ECO:0000313" key="1">
    <source>
        <dbReference type="EMBL" id="BAR53794.1"/>
    </source>
</evidence>
<evidence type="ECO:0000313" key="2">
    <source>
        <dbReference type="Proteomes" id="UP000063308"/>
    </source>
</evidence>
<organism evidence="1 2">
    <name type="scientific">Bradyrhizobium diazoefficiens</name>
    <dbReference type="NCBI Taxonomy" id="1355477"/>
    <lineage>
        <taxon>Bacteria</taxon>
        <taxon>Pseudomonadati</taxon>
        <taxon>Pseudomonadota</taxon>
        <taxon>Alphaproteobacteria</taxon>
        <taxon>Hyphomicrobiales</taxon>
        <taxon>Nitrobacteraceae</taxon>
        <taxon>Bradyrhizobium</taxon>
    </lineage>
</organism>
<protein>
    <submittedName>
        <fullName evidence="1">Uncharacterized protein</fullName>
    </submittedName>
</protein>
<dbReference type="EMBL" id="AP014685">
    <property type="protein sequence ID" value="BAR53794.1"/>
    <property type="molecule type" value="Genomic_DNA"/>
</dbReference>
<accession>A0A0E4BKH1</accession>
<dbReference type="Proteomes" id="UP000063308">
    <property type="component" value="Chromosome"/>
</dbReference>
<dbReference type="AlphaFoldDB" id="A0A0E4BKH1"/>
<proteinExistence type="predicted"/>
<gene>
    <name evidence="1" type="ORF">NK6_609</name>
</gene>
<reference evidence="1 2" key="1">
    <citation type="submission" date="2014-11" db="EMBL/GenBank/DDBJ databases">
        <title>Symbiosis island explosion on the genome of extra-slow-growing strains of soybean bradyrhizobia with massive insertion sequences.</title>
        <authorList>
            <person name="Iida T."/>
            <person name="Minamisawa K."/>
        </authorList>
    </citation>
    <scope>NUCLEOTIDE SEQUENCE [LARGE SCALE GENOMIC DNA]</scope>
    <source>
        <strain evidence="1 2">NK6</strain>
    </source>
</reference>
<name>A0A0E4BKH1_9BRAD</name>
<sequence length="38" mass="3842">MASVATEFTTGSGSSIIVEDFVETAGCGPGRAGPARRR</sequence>